<evidence type="ECO:0000313" key="1">
    <source>
        <dbReference type="EMBL" id="EDW39771.1"/>
    </source>
</evidence>
<reference evidence="1 2" key="1">
    <citation type="journal article" date="2007" name="Nature">
        <title>Evolution of genes and genomes on the Drosophila phylogeny.</title>
        <authorList>
            <consortium name="Drosophila 12 Genomes Consortium"/>
            <person name="Clark A.G."/>
            <person name="Eisen M.B."/>
            <person name="Smith D.R."/>
            <person name="Bergman C.M."/>
            <person name="Oliver B."/>
            <person name="Markow T.A."/>
            <person name="Kaufman T.C."/>
            <person name="Kellis M."/>
            <person name="Gelbart W."/>
            <person name="Iyer V.N."/>
            <person name="Pollard D.A."/>
            <person name="Sackton T.B."/>
            <person name="Larracuente A.M."/>
            <person name="Singh N.D."/>
            <person name="Abad J.P."/>
            <person name="Abt D.N."/>
            <person name="Adryan B."/>
            <person name="Aguade M."/>
            <person name="Akashi H."/>
            <person name="Anderson W.W."/>
            <person name="Aquadro C.F."/>
            <person name="Ardell D.H."/>
            <person name="Arguello R."/>
            <person name="Artieri C.G."/>
            <person name="Barbash D.A."/>
            <person name="Barker D."/>
            <person name="Barsanti P."/>
            <person name="Batterham P."/>
            <person name="Batzoglou S."/>
            <person name="Begun D."/>
            <person name="Bhutkar A."/>
            <person name="Blanco E."/>
            <person name="Bosak S.A."/>
            <person name="Bradley R.K."/>
            <person name="Brand A.D."/>
            <person name="Brent M.R."/>
            <person name="Brooks A.N."/>
            <person name="Brown R.H."/>
            <person name="Butlin R.K."/>
            <person name="Caggese C."/>
            <person name="Calvi B.R."/>
            <person name="Bernardo de Carvalho A."/>
            <person name="Caspi A."/>
            <person name="Castrezana S."/>
            <person name="Celniker S.E."/>
            <person name="Chang J.L."/>
            <person name="Chapple C."/>
            <person name="Chatterji S."/>
            <person name="Chinwalla A."/>
            <person name="Civetta A."/>
            <person name="Clifton S.W."/>
            <person name="Comeron J.M."/>
            <person name="Costello J.C."/>
            <person name="Coyne J.A."/>
            <person name="Daub J."/>
            <person name="David R.G."/>
            <person name="Delcher A.L."/>
            <person name="Delehaunty K."/>
            <person name="Do C.B."/>
            <person name="Ebling H."/>
            <person name="Edwards K."/>
            <person name="Eickbush T."/>
            <person name="Evans J.D."/>
            <person name="Filipski A."/>
            <person name="Findeiss S."/>
            <person name="Freyhult E."/>
            <person name="Fulton L."/>
            <person name="Fulton R."/>
            <person name="Garcia A.C."/>
            <person name="Gardiner A."/>
            <person name="Garfield D.A."/>
            <person name="Garvin B.E."/>
            <person name="Gibson G."/>
            <person name="Gilbert D."/>
            <person name="Gnerre S."/>
            <person name="Godfrey J."/>
            <person name="Good R."/>
            <person name="Gotea V."/>
            <person name="Gravely B."/>
            <person name="Greenberg A.J."/>
            <person name="Griffiths-Jones S."/>
            <person name="Gross S."/>
            <person name="Guigo R."/>
            <person name="Gustafson E.A."/>
            <person name="Haerty W."/>
            <person name="Hahn M.W."/>
            <person name="Halligan D.L."/>
            <person name="Halpern A.L."/>
            <person name="Halter G.M."/>
            <person name="Han M.V."/>
            <person name="Heger A."/>
            <person name="Hillier L."/>
            <person name="Hinrichs A.S."/>
            <person name="Holmes I."/>
            <person name="Hoskins R.A."/>
            <person name="Hubisz M.J."/>
            <person name="Hultmark D."/>
            <person name="Huntley M.A."/>
            <person name="Jaffe D.B."/>
            <person name="Jagadeeshan S."/>
            <person name="Jeck W.R."/>
            <person name="Johnson J."/>
            <person name="Jones C.D."/>
            <person name="Jordan W.C."/>
            <person name="Karpen G.H."/>
            <person name="Kataoka E."/>
            <person name="Keightley P.D."/>
            <person name="Kheradpour P."/>
            <person name="Kirkness E.F."/>
            <person name="Koerich L.B."/>
            <person name="Kristiansen K."/>
            <person name="Kudrna D."/>
            <person name="Kulathinal R.J."/>
            <person name="Kumar S."/>
            <person name="Kwok R."/>
            <person name="Lander E."/>
            <person name="Langley C.H."/>
            <person name="Lapoint R."/>
            <person name="Lazzaro B.P."/>
            <person name="Lee S.J."/>
            <person name="Levesque L."/>
            <person name="Li R."/>
            <person name="Lin C.F."/>
            <person name="Lin M.F."/>
            <person name="Lindblad-Toh K."/>
            <person name="Llopart A."/>
            <person name="Long M."/>
            <person name="Low L."/>
            <person name="Lozovsky E."/>
            <person name="Lu J."/>
            <person name="Luo M."/>
            <person name="Machado C.A."/>
            <person name="Makalowski W."/>
            <person name="Marzo M."/>
            <person name="Matsuda M."/>
            <person name="Matzkin L."/>
            <person name="McAllister B."/>
            <person name="McBride C.S."/>
            <person name="McKernan B."/>
            <person name="McKernan K."/>
            <person name="Mendez-Lago M."/>
            <person name="Minx P."/>
            <person name="Mollenhauer M.U."/>
            <person name="Montooth K."/>
            <person name="Mount S.M."/>
            <person name="Mu X."/>
            <person name="Myers E."/>
            <person name="Negre B."/>
            <person name="Newfeld S."/>
            <person name="Nielsen R."/>
            <person name="Noor M.A."/>
            <person name="O'Grady P."/>
            <person name="Pachter L."/>
            <person name="Papaceit M."/>
            <person name="Parisi M.J."/>
            <person name="Parisi M."/>
            <person name="Parts L."/>
            <person name="Pedersen J.S."/>
            <person name="Pesole G."/>
            <person name="Phillippy A.M."/>
            <person name="Ponting C.P."/>
            <person name="Pop M."/>
            <person name="Porcelli D."/>
            <person name="Powell J.R."/>
            <person name="Prohaska S."/>
            <person name="Pruitt K."/>
            <person name="Puig M."/>
            <person name="Quesneville H."/>
            <person name="Ram K.R."/>
            <person name="Rand D."/>
            <person name="Rasmussen M.D."/>
            <person name="Reed L.K."/>
            <person name="Reenan R."/>
            <person name="Reily A."/>
            <person name="Remington K.A."/>
            <person name="Rieger T.T."/>
            <person name="Ritchie M.G."/>
            <person name="Robin C."/>
            <person name="Rogers Y.H."/>
            <person name="Rohde C."/>
            <person name="Rozas J."/>
            <person name="Rubenfield M.J."/>
            <person name="Ruiz A."/>
            <person name="Russo S."/>
            <person name="Salzberg S.L."/>
            <person name="Sanchez-Gracia A."/>
            <person name="Saranga D.J."/>
            <person name="Sato H."/>
            <person name="Schaeffer S.W."/>
            <person name="Schatz M.C."/>
            <person name="Schlenke T."/>
            <person name="Schwartz R."/>
            <person name="Segarra C."/>
            <person name="Singh R.S."/>
            <person name="Sirot L."/>
            <person name="Sirota M."/>
            <person name="Sisneros N.B."/>
            <person name="Smith C.D."/>
            <person name="Smith T.F."/>
            <person name="Spieth J."/>
            <person name="Stage D.E."/>
            <person name="Stark A."/>
            <person name="Stephan W."/>
            <person name="Strausberg R.L."/>
            <person name="Strempel S."/>
            <person name="Sturgill D."/>
            <person name="Sutton G."/>
            <person name="Sutton G.G."/>
            <person name="Tao W."/>
            <person name="Teichmann S."/>
            <person name="Tobari Y.N."/>
            <person name="Tomimura Y."/>
            <person name="Tsolas J.M."/>
            <person name="Valente V.L."/>
            <person name="Venter E."/>
            <person name="Venter J.C."/>
            <person name="Vicario S."/>
            <person name="Vieira F.G."/>
            <person name="Vilella A.J."/>
            <person name="Villasante A."/>
            <person name="Walenz B."/>
            <person name="Wang J."/>
            <person name="Wasserman M."/>
            <person name="Watts T."/>
            <person name="Wilson D."/>
            <person name="Wilson R.K."/>
            <person name="Wing R.A."/>
            <person name="Wolfner M.F."/>
            <person name="Wong A."/>
            <person name="Wong G.K."/>
            <person name="Wu C.I."/>
            <person name="Wu G."/>
            <person name="Yamamoto D."/>
            <person name="Yang H.P."/>
            <person name="Yang S.P."/>
            <person name="Yorke J.A."/>
            <person name="Yoshida K."/>
            <person name="Zdobnov E."/>
            <person name="Zhang P."/>
            <person name="Zhang Y."/>
            <person name="Zimin A.V."/>
            <person name="Baldwin J."/>
            <person name="Abdouelleil A."/>
            <person name="Abdulkadir J."/>
            <person name="Abebe A."/>
            <person name="Abera B."/>
            <person name="Abreu J."/>
            <person name="Acer S.C."/>
            <person name="Aftuck L."/>
            <person name="Alexander A."/>
            <person name="An P."/>
            <person name="Anderson E."/>
            <person name="Anderson S."/>
            <person name="Arachi H."/>
            <person name="Azer M."/>
            <person name="Bachantsang P."/>
            <person name="Barry A."/>
            <person name="Bayul T."/>
            <person name="Berlin A."/>
            <person name="Bessette D."/>
            <person name="Bloom T."/>
            <person name="Blye J."/>
            <person name="Boguslavskiy L."/>
            <person name="Bonnet C."/>
            <person name="Boukhgalter B."/>
            <person name="Bourzgui I."/>
            <person name="Brown A."/>
            <person name="Cahill P."/>
            <person name="Channer S."/>
            <person name="Cheshatsang Y."/>
            <person name="Chuda L."/>
            <person name="Citroen M."/>
            <person name="Collymore A."/>
            <person name="Cooke P."/>
            <person name="Costello M."/>
            <person name="D'Aco K."/>
            <person name="Daza R."/>
            <person name="De Haan G."/>
            <person name="DeGray S."/>
            <person name="DeMaso C."/>
            <person name="Dhargay N."/>
            <person name="Dooley K."/>
            <person name="Dooley E."/>
            <person name="Doricent M."/>
            <person name="Dorje P."/>
            <person name="Dorjee K."/>
            <person name="Dupes A."/>
            <person name="Elong R."/>
            <person name="Falk J."/>
            <person name="Farina A."/>
            <person name="Faro S."/>
            <person name="Ferguson D."/>
            <person name="Fisher S."/>
            <person name="Foley C.D."/>
            <person name="Franke A."/>
            <person name="Friedrich D."/>
            <person name="Gadbois L."/>
            <person name="Gearin G."/>
            <person name="Gearin C.R."/>
            <person name="Giannoukos G."/>
            <person name="Goode T."/>
            <person name="Graham J."/>
            <person name="Grandbois E."/>
            <person name="Grewal S."/>
            <person name="Gyaltsen K."/>
            <person name="Hafez N."/>
            <person name="Hagos B."/>
            <person name="Hall J."/>
            <person name="Henson C."/>
            <person name="Hollinger A."/>
            <person name="Honan T."/>
            <person name="Huard M.D."/>
            <person name="Hughes L."/>
            <person name="Hurhula B."/>
            <person name="Husby M.E."/>
            <person name="Kamat A."/>
            <person name="Kanga B."/>
            <person name="Kashin S."/>
            <person name="Khazanovich D."/>
            <person name="Kisner P."/>
            <person name="Lance K."/>
            <person name="Lara M."/>
            <person name="Lee W."/>
            <person name="Lennon N."/>
            <person name="Letendre F."/>
            <person name="LeVine R."/>
            <person name="Lipovsky A."/>
            <person name="Liu X."/>
            <person name="Liu J."/>
            <person name="Liu S."/>
            <person name="Lokyitsang T."/>
            <person name="Lokyitsang Y."/>
            <person name="Lubonja R."/>
            <person name="Lui A."/>
            <person name="MacDonald P."/>
            <person name="Magnisalis V."/>
            <person name="Maru K."/>
            <person name="Matthews C."/>
            <person name="McCusker W."/>
            <person name="McDonough S."/>
            <person name="Mehta T."/>
            <person name="Meldrim J."/>
            <person name="Meneus L."/>
            <person name="Mihai O."/>
            <person name="Mihalev A."/>
            <person name="Mihova T."/>
            <person name="Mittelman R."/>
            <person name="Mlenga V."/>
            <person name="Montmayeur A."/>
            <person name="Mulrain L."/>
            <person name="Navidi A."/>
            <person name="Naylor J."/>
            <person name="Negash T."/>
            <person name="Nguyen T."/>
            <person name="Nguyen N."/>
            <person name="Nicol R."/>
            <person name="Norbu C."/>
            <person name="Norbu N."/>
            <person name="Novod N."/>
            <person name="O'Neill B."/>
            <person name="Osman S."/>
            <person name="Markiewicz E."/>
            <person name="Oyono O.L."/>
            <person name="Patti C."/>
            <person name="Phunkhang P."/>
            <person name="Pierre F."/>
            <person name="Priest M."/>
            <person name="Raghuraman S."/>
            <person name="Rege F."/>
            <person name="Reyes R."/>
            <person name="Rise C."/>
            <person name="Rogov P."/>
            <person name="Ross K."/>
            <person name="Ryan E."/>
            <person name="Settipalli S."/>
            <person name="Shea T."/>
            <person name="Sherpa N."/>
            <person name="Shi L."/>
            <person name="Shih D."/>
            <person name="Sparrow T."/>
            <person name="Spaulding J."/>
            <person name="Stalker J."/>
            <person name="Stange-Thomann N."/>
            <person name="Stavropoulos S."/>
            <person name="Stone C."/>
            <person name="Strader C."/>
            <person name="Tesfaye S."/>
            <person name="Thomson T."/>
            <person name="Thoulutsang Y."/>
            <person name="Thoulutsang D."/>
            <person name="Topham K."/>
            <person name="Topping I."/>
            <person name="Tsamla T."/>
            <person name="Vassiliev H."/>
            <person name="Vo A."/>
            <person name="Wangchuk T."/>
            <person name="Wangdi T."/>
            <person name="Weiand M."/>
            <person name="Wilkinson J."/>
            <person name="Wilson A."/>
            <person name="Yadav S."/>
            <person name="Young G."/>
            <person name="Yu Q."/>
            <person name="Zembek L."/>
            <person name="Zhong D."/>
            <person name="Zimmer A."/>
            <person name="Zwirko Z."/>
            <person name="Jaffe D.B."/>
            <person name="Alvarez P."/>
            <person name="Brockman W."/>
            <person name="Butler J."/>
            <person name="Chin C."/>
            <person name="Gnerre S."/>
            <person name="Grabherr M."/>
            <person name="Kleber M."/>
            <person name="Mauceli E."/>
            <person name="MacCallum I."/>
        </authorList>
    </citation>
    <scope>NUCLEOTIDE SEQUENCE [LARGE SCALE GENOMIC DNA]</scope>
    <source>
        <strain evidence="2">MSH-3 / Tucson 14011-0111.49</strain>
    </source>
</reference>
<organism evidence="2">
    <name type="scientific">Drosophila persimilis</name>
    <name type="common">Fruit fly</name>
    <dbReference type="NCBI Taxonomy" id="7234"/>
    <lineage>
        <taxon>Eukaryota</taxon>
        <taxon>Metazoa</taxon>
        <taxon>Ecdysozoa</taxon>
        <taxon>Arthropoda</taxon>
        <taxon>Hexapoda</taxon>
        <taxon>Insecta</taxon>
        <taxon>Pterygota</taxon>
        <taxon>Neoptera</taxon>
        <taxon>Endopterygota</taxon>
        <taxon>Diptera</taxon>
        <taxon>Brachycera</taxon>
        <taxon>Muscomorpha</taxon>
        <taxon>Ephydroidea</taxon>
        <taxon>Drosophilidae</taxon>
        <taxon>Drosophila</taxon>
        <taxon>Sophophora</taxon>
    </lineage>
</organism>
<dbReference type="EMBL" id="CH479187">
    <property type="protein sequence ID" value="EDW39771.1"/>
    <property type="molecule type" value="Genomic_DNA"/>
</dbReference>
<name>B4GQ99_DROPE</name>
<dbReference type="Proteomes" id="UP000008744">
    <property type="component" value="Unassembled WGS sequence"/>
</dbReference>
<keyword evidence="2" id="KW-1185">Reference proteome</keyword>
<dbReference type="HOGENOM" id="CLU_2707407_0_0_1"/>
<accession>B4GQ99</accession>
<sequence>MPAESALGPWSLVSGLWPGPCWTTRTPGVCATIDDEDDDDDVDAPCTYTALGSIQRPQRLAVALGVVQSVQEL</sequence>
<dbReference type="AlphaFoldDB" id="B4GQ99"/>
<protein>
    <submittedName>
        <fullName evidence="1">GL15868</fullName>
    </submittedName>
</protein>
<evidence type="ECO:0000313" key="2">
    <source>
        <dbReference type="Proteomes" id="UP000008744"/>
    </source>
</evidence>
<proteinExistence type="predicted"/>
<gene>
    <name evidence="1" type="primary">Dper\GL15868</name>
    <name evidence="1" type="ORF">Dper_GL15868</name>
</gene>